<feature type="domain" description="Gamma-glutamylcyclotransferase AIG2-like" evidence="5">
    <location>
        <begin position="65"/>
        <end position="188"/>
    </location>
</feature>
<dbReference type="Proteomes" id="UP000275078">
    <property type="component" value="Unassembled WGS sequence"/>
</dbReference>
<evidence type="ECO:0000256" key="4">
    <source>
        <dbReference type="SAM" id="MobiDB-lite"/>
    </source>
</evidence>
<evidence type="ECO:0000313" key="6">
    <source>
        <dbReference type="EMBL" id="RPA82237.1"/>
    </source>
</evidence>
<feature type="compositionally biased region" description="Polar residues" evidence="4">
    <location>
        <begin position="15"/>
        <end position="25"/>
    </location>
</feature>
<dbReference type="Pfam" id="PF06094">
    <property type="entry name" value="GGACT"/>
    <property type="match status" value="1"/>
</dbReference>
<proteinExistence type="inferred from homology"/>
<evidence type="ECO:0000256" key="2">
    <source>
        <dbReference type="ARBA" id="ARBA00022679"/>
    </source>
</evidence>
<dbReference type="Gene3D" id="3.10.490.10">
    <property type="entry name" value="Gamma-glutamyl cyclotransferase-like"/>
    <property type="match status" value="1"/>
</dbReference>
<dbReference type="GO" id="GO:0016740">
    <property type="term" value="F:transferase activity"/>
    <property type="evidence" value="ECO:0007669"/>
    <property type="project" value="UniProtKB-KW"/>
</dbReference>
<evidence type="ECO:0000256" key="3">
    <source>
        <dbReference type="ARBA" id="ARBA00030602"/>
    </source>
</evidence>
<evidence type="ECO:0000259" key="5">
    <source>
        <dbReference type="Pfam" id="PF06094"/>
    </source>
</evidence>
<keyword evidence="7" id="KW-1185">Reference proteome</keyword>
<sequence>MTIPRKENEQAGPVTESTPQPSQPVKTEASDPKGLGHLDLKPAETEAETKPDTAKASEPEKITAVFVYGTLQLPEVLAWVSTGSYLNHPDFKDRYTKATLTGYKRVSVEGADYPACIVGEPTDKIDGHVIYPKYSSEWKKLDLFEGKLYKRIEVEVEIDEGGAKKMIKAFVYLWDQDMDMLEMDQEWSLEDFRENKLADWKALFWGKKLGY</sequence>
<dbReference type="InterPro" id="IPR045038">
    <property type="entry name" value="AIG2-like"/>
</dbReference>
<dbReference type="InterPro" id="IPR009288">
    <property type="entry name" value="AIG2-like_dom"/>
</dbReference>
<dbReference type="EMBL" id="ML119673">
    <property type="protein sequence ID" value="RPA82237.1"/>
    <property type="molecule type" value="Genomic_DNA"/>
</dbReference>
<dbReference type="PANTHER" id="PTHR31544:SF2">
    <property type="entry name" value="AIG2-LIKE PROTEIN D"/>
    <property type="match status" value="1"/>
</dbReference>
<organism evidence="6 7">
    <name type="scientific">Ascobolus immersus RN42</name>
    <dbReference type="NCBI Taxonomy" id="1160509"/>
    <lineage>
        <taxon>Eukaryota</taxon>
        <taxon>Fungi</taxon>
        <taxon>Dikarya</taxon>
        <taxon>Ascomycota</taxon>
        <taxon>Pezizomycotina</taxon>
        <taxon>Pezizomycetes</taxon>
        <taxon>Pezizales</taxon>
        <taxon>Ascobolaceae</taxon>
        <taxon>Ascobolus</taxon>
    </lineage>
</organism>
<feature type="region of interest" description="Disordered" evidence="4">
    <location>
        <begin position="1"/>
        <end position="56"/>
    </location>
</feature>
<protein>
    <recommendedName>
        <fullName evidence="3">Putative gamma-glutamylcyclotransferase</fullName>
    </recommendedName>
</protein>
<evidence type="ECO:0000313" key="7">
    <source>
        <dbReference type="Proteomes" id="UP000275078"/>
    </source>
</evidence>
<gene>
    <name evidence="6" type="ORF">BJ508DRAFT_361397</name>
</gene>
<dbReference type="AlphaFoldDB" id="A0A3N4I9T9"/>
<dbReference type="InterPro" id="IPR036568">
    <property type="entry name" value="GGCT-like_sf"/>
</dbReference>
<dbReference type="SUPFAM" id="SSF110857">
    <property type="entry name" value="Gamma-glutamyl cyclotransferase-like"/>
    <property type="match status" value="1"/>
</dbReference>
<keyword evidence="2" id="KW-0808">Transferase</keyword>
<evidence type="ECO:0000256" key="1">
    <source>
        <dbReference type="ARBA" id="ARBA00008861"/>
    </source>
</evidence>
<dbReference type="InterPro" id="IPR013024">
    <property type="entry name" value="GGCT-like"/>
</dbReference>
<name>A0A3N4I9T9_ASCIM</name>
<reference evidence="6 7" key="1">
    <citation type="journal article" date="2018" name="Nat. Ecol. Evol.">
        <title>Pezizomycetes genomes reveal the molecular basis of ectomycorrhizal truffle lifestyle.</title>
        <authorList>
            <person name="Murat C."/>
            <person name="Payen T."/>
            <person name="Noel B."/>
            <person name="Kuo A."/>
            <person name="Morin E."/>
            <person name="Chen J."/>
            <person name="Kohler A."/>
            <person name="Krizsan K."/>
            <person name="Balestrini R."/>
            <person name="Da Silva C."/>
            <person name="Montanini B."/>
            <person name="Hainaut M."/>
            <person name="Levati E."/>
            <person name="Barry K.W."/>
            <person name="Belfiori B."/>
            <person name="Cichocki N."/>
            <person name="Clum A."/>
            <person name="Dockter R.B."/>
            <person name="Fauchery L."/>
            <person name="Guy J."/>
            <person name="Iotti M."/>
            <person name="Le Tacon F."/>
            <person name="Lindquist E.A."/>
            <person name="Lipzen A."/>
            <person name="Malagnac F."/>
            <person name="Mello A."/>
            <person name="Molinier V."/>
            <person name="Miyauchi S."/>
            <person name="Poulain J."/>
            <person name="Riccioni C."/>
            <person name="Rubini A."/>
            <person name="Sitrit Y."/>
            <person name="Splivallo R."/>
            <person name="Traeger S."/>
            <person name="Wang M."/>
            <person name="Zifcakova L."/>
            <person name="Wipf D."/>
            <person name="Zambonelli A."/>
            <person name="Paolocci F."/>
            <person name="Nowrousian M."/>
            <person name="Ottonello S."/>
            <person name="Baldrian P."/>
            <person name="Spatafora J.W."/>
            <person name="Henrissat B."/>
            <person name="Nagy L.G."/>
            <person name="Aury J.M."/>
            <person name="Wincker P."/>
            <person name="Grigoriev I.V."/>
            <person name="Bonfante P."/>
            <person name="Martin F.M."/>
        </authorList>
    </citation>
    <scope>NUCLEOTIDE SEQUENCE [LARGE SCALE GENOMIC DNA]</scope>
    <source>
        <strain evidence="6 7">RN42</strain>
    </source>
</reference>
<feature type="compositionally biased region" description="Basic and acidic residues" evidence="4">
    <location>
        <begin position="28"/>
        <end position="56"/>
    </location>
</feature>
<accession>A0A3N4I9T9</accession>
<dbReference type="PANTHER" id="PTHR31544">
    <property type="entry name" value="AIG2-LIKE PROTEIN D"/>
    <property type="match status" value="1"/>
</dbReference>
<comment type="similarity">
    <text evidence="1">Belongs to the gamma-glutamylcyclotransferase family.</text>
</comment>
<dbReference type="CDD" id="cd06661">
    <property type="entry name" value="GGCT_like"/>
    <property type="match status" value="1"/>
</dbReference>
<dbReference type="OrthoDB" id="1044435at2759"/>